<dbReference type="InterPro" id="IPR002372">
    <property type="entry name" value="PQQ_rpt_dom"/>
</dbReference>
<feature type="region of interest" description="Disordered" evidence="1">
    <location>
        <begin position="143"/>
        <end position="165"/>
    </location>
</feature>
<sequence>MTRIRIGQRWKREPAASPLDSIALELDGVDLLSGAVEESLAEVVPSLVRSVAALAGGRQKLAQVSLPEAHLELVLRRMGPEVELLVANLSRPARLMRPPVRVELEELVEAVREAGERFLADVTRAGPKALATTVGQALKEPLKGLNRPARPPDEAPARPATRRVEPTEVPGFGFEVRNAGAPMSRGAARGTAGLLAPLLAAGEVWLSLPGKPEAWRVPGPPFLTTLELSRLAVELARTVELGESRFELAPAGAKPPLLVDLKSGQAKAGRTGTPFPLTGTVLAAALFHLGESLAAAFAEADHALVANPYRMELAERCREGLSHLRGPVQPPEAKGAAREKKARATGQGTSRPLKVPGRLRRLRFAKLWEKRGLPDAEESRLLLGRHGPVYCAPHLASAFSRKDGELLWKRAAALGVAASADGHAVAADIARVYGFTGRGGGARWLHDHDGIPLGPLLLRKDGLLLTLSEDRTVVAFAEATGREVWRLAPPRTQRSWLATQGHRALVGTDSGYLYGLDLEDGQVRYRMRAPMPFHGPPVAWGRRFLAMLGRGSHWAVLLADAHTGESVWTYEPDLSHLSAPLPVGSRVFIAGEREREGMLLCLDAKGRRLWERPLNLGPGPFALASLPRAVVVTSASGAATRVAASGTVDWRVGAAGEPLISALPAHTARDITLVPGERVRAVDPRGGQVLAEVQAGVGLVALQADVRLNLYFLDDAGTLSAYRLGSHFTVVE</sequence>
<protein>
    <submittedName>
        <fullName evidence="4">Outer membrane protein assembly factor BamB, contains PQQ-like beta-propeller repeat</fullName>
    </submittedName>
</protein>
<evidence type="ECO:0000313" key="4">
    <source>
        <dbReference type="EMBL" id="SDE23388.1"/>
    </source>
</evidence>
<dbReference type="Gene3D" id="2.130.10.10">
    <property type="entry name" value="YVTN repeat-like/Quinoprotein amine dehydrogenase"/>
    <property type="match status" value="2"/>
</dbReference>
<feature type="compositionally biased region" description="Basic and acidic residues" evidence="1">
    <location>
        <begin position="150"/>
        <end position="165"/>
    </location>
</feature>
<dbReference type="Proteomes" id="UP000198717">
    <property type="component" value="Unassembled WGS sequence"/>
</dbReference>
<gene>
    <name evidence="3" type="ORF">MVI01_04230</name>
    <name evidence="4" type="ORF">SAMN04488504_105161</name>
</gene>
<dbReference type="PANTHER" id="PTHR34512">
    <property type="entry name" value="CELL SURFACE PROTEIN"/>
    <property type="match status" value="1"/>
</dbReference>
<reference evidence="4 5" key="1">
    <citation type="submission" date="2016-10" db="EMBL/GenBank/DDBJ databases">
        <authorList>
            <person name="Varghese N."/>
            <person name="Submissions S."/>
        </authorList>
    </citation>
    <scope>NUCLEOTIDE SEQUENCE [LARGE SCALE GENOMIC DNA]</scope>
    <source>
        <strain evidence="4 5">DSM 2260</strain>
    </source>
</reference>
<evidence type="ECO:0000256" key="1">
    <source>
        <dbReference type="SAM" id="MobiDB-lite"/>
    </source>
</evidence>
<evidence type="ECO:0000313" key="5">
    <source>
        <dbReference type="Proteomes" id="UP000198717"/>
    </source>
</evidence>
<evidence type="ECO:0000313" key="6">
    <source>
        <dbReference type="Proteomes" id="UP000321224"/>
    </source>
</evidence>
<dbReference type="PANTHER" id="PTHR34512:SF30">
    <property type="entry name" value="OUTER MEMBRANE PROTEIN ASSEMBLY FACTOR BAMB"/>
    <property type="match status" value="1"/>
</dbReference>
<dbReference type="RefSeq" id="WP_167371103.1">
    <property type="nucleotide sequence ID" value="NZ_BJVY01000001.1"/>
</dbReference>
<accession>A0A511H782</accession>
<dbReference type="InterPro" id="IPR011047">
    <property type="entry name" value="Quinoprotein_ADH-like_sf"/>
</dbReference>
<organism evidence="3 6">
    <name type="scientific">Myxococcus virescens</name>
    <dbReference type="NCBI Taxonomy" id="83456"/>
    <lineage>
        <taxon>Bacteria</taxon>
        <taxon>Pseudomonadati</taxon>
        <taxon>Myxococcota</taxon>
        <taxon>Myxococcia</taxon>
        <taxon>Myxococcales</taxon>
        <taxon>Cystobacterineae</taxon>
        <taxon>Myxococcaceae</taxon>
        <taxon>Myxococcus</taxon>
    </lineage>
</organism>
<reference evidence="3 6" key="2">
    <citation type="submission" date="2019-07" db="EMBL/GenBank/DDBJ databases">
        <title>Whole genome shotgun sequence of Myxococcus virescens NBRC 100334.</title>
        <authorList>
            <person name="Hosoyama A."/>
            <person name="Uohara A."/>
            <person name="Ohji S."/>
            <person name="Ichikawa N."/>
        </authorList>
    </citation>
    <scope>NUCLEOTIDE SEQUENCE [LARGE SCALE GENOMIC DNA]</scope>
    <source>
        <strain evidence="3 6">NBRC 100334</strain>
    </source>
</reference>
<dbReference type="EMBL" id="BJVY01000001">
    <property type="protein sequence ID" value="GEL68639.1"/>
    <property type="molecule type" value="Genomic_DNA"/>
</dbReference>
<evidence type="ECO:0000259" key="2">
    <source>
        <dbReference type="Pfam" id="PF13360"/>
    </source>
</evidence>
<evidence type="ECO:0000313" key="3">
    <source>
        <dbReference type="EMBL" id="GEL68639.1"/>
    </source>
</evidence>
<dbReference type="EMBL" id="FNAJ01000005">
    <property type="protein sequence ID" value="SDE23388.1"/>
    <property type="molecule type" value="Genomic_DNA"/>
</dbReference>
<keyword evidence="5" id="KW-1185">Reference proteome</keyword>
<feature type="region of interest" description="Disordered" evidence="1">
    <location>
        <begin position="323"/>
        <end position="352"/>
    </location>
</feature>
<dbReference type="Pfam" id="PF13360">
    <property type="entry name" value="PQQ_2"/>
    <property type="match status" value="1"/>
</dbReference>
<dbReference type="Proteomes" id="UP000321224">
    <property type="component" value="Unassembled WGS sequence"/>
</dbReference>
<dbReference type="SUPFAM" id="SSF50998">
    <property type="entry name" value="Quinoprotein alcohol dehydrogenase-like"/>
    <property type="match status" value="1"/>
</dbReference>
<proteinExistence type="predicted"/>
<comment type="caution">
    <text evidence="3">The sequence shown here is derived from an EMBL/GenBank/DDBJ whole genome shotgun (WGS) entry which is preliminary data.</text>
</comment>
<name>A0A511H782_9BACT</name>
<dbReference type="InterPro" id="IPR015943">
    <property type="entry name" value="WD40/YVTN_repeat-like_dom_sf"/>
</dbReference>
<feature type="domain" description="Pyrrolo-quinoline quinone repeat" evidence="2">
    <location>
        <begin position="470"/>
        <end position="615"/>
    </location>
</feature>
<dbReference type="AlphaFoldDB" id="A0A511H782"/>